<dbReference type="Gene3D" id="3.40.50.720">
    <property type="entry name" value="NAD(P)-binding Rossmann-like Domain"/>
    <property type="match status" value="1"/>
</dbReference>
<evidence type="ECO:0000259" key="2">
    <source>
        <dbReference type="Pfam" id="PF02625"/>
    </source>
</evidence>
<evidence type="ECO:0000313" key="5">
    <source>
        <dbReference type="Proteomes" id="UP001560293"/>
    </source>
</evidence>
<feature type="domain" description="XdhC- CoxI" evidence="2">
    <location>
        <begin position="64"/>
        <end position="131"/>
    </location>
</feature>
<dbReference type="PANTHER" id="PTHR30388:SF4">
    <property type="entry name" value="MOLYBDENUM COFACTOR INSERTION CHAPERONE PAOD"/>
    <property type="match status" value="1"/>
</dbReference>
<evidence type="ECO:0000256" key="1">
    <source>
        <dbReference type="SAM" id="MobiDB-lite"/>
    </source>
</evidence>
<dbReference type="InterPro" id="IPR052698">
    <property type="entry name" value="MoCofactor_Util/Proc"/>
</dbReference>
<feature type="compositionally biased region" description="Basic and acidic residues" evidence="1">
    <location>
        <begin position="229"/>
        <end position="253"/>
    </location>
</feature>
<comment type="caution">
    <text evidence="4">The sequence shown here is derived from an EMBL/GenBank/DDBJ whole genome shotgun (WGS) entry which is preliminary data.</text>
</comment>
<dbReference type="Pfam" id="PF02625">
    <property type="entry name" value="XdhC_CoxI"/>
    <property type="match status" value="1"/>
</dbReference>
<dbReference type="Proteomes" id="UP001560293">
    <property type="component" value="Unassembled WGS sequence"/>
</dbReference>
<sequence>MSRFMVHRARGPCIRSVSRSAEASVDASVEASVARPWPGQRMRRGAVPAILVGVDPVLDAVRRWRRERTPCALARVVHTGGSAPLPAGAAMAVAGTGDVVGGVSGGCVDGTVFELCRQVLDDGRPALARFDGSDGSPLSEGPTCGGTSEVFVQPVDAAGHALLGRLDEMLRGREPVVLATALTGDRAGAHLLVGADGAEGSLGDDDLDRRVARLAAGHLGRAGAVTVDIDGRDGPDRADRPDEAGHPDGRDGESDRVARVLLHSFAAPALLIFGASAFGEALSRAGAMLGYRVVVCDARPALNRPERFPDAHEVVTRWPHDHLASVPVDETTAICVLTHDHKFDIPLLSAALRGRAGYVGAMGSRRVHAERLELLRAEGLTESELARLRSPIGLDLGARTAEETALSIAAELVAHRRGGSGAPLSGLDVAIHR</sequence>
<dbReference type="Pfam" id="PF13478">
    <property type="entry name" value="XdhC_C"/>
    <property type="match status" value="1"/>
</dbReference>
<dbReference type="EMBL" id="JBFTEZ010000002">
    <property type="protein sequence ID" value="MEX6465052.1"/>
    <property type="molecule type" value="Genomic_DNA"/>
</dbReference>
<accession>A0ABV3YKK7</accession>
<evidence type="ECO:0000313" key="4">
    <source>
        <dbReference type="EMBL" id="MEX6465052.1"/>
    </source>
</evidence>
<protein>
    <submittedName>
        <fullName evidence="4">XdhC family protein</fullName>
    </submittedName>
</protein>
<name>A0ABV3YKK7_9ACTN</name>
<dbReference type="InterPro" id="IPR027051">
    <property type="entry name" value="XdhC_Rossmann_dom"/>
</dbReference>
<reference evidence="5" key="1">
    <citation type="submission" date="2024-07" db="EMBL/GenBank/DDBJ databases">
        <title>Pseudomonas strain that inhibits Aeromonas fish pathogens.</title>
        <authorList>
            <person name="Wildschutte H."/>
        </authorList>
    </citation>
    <scope>NUCLEOTIDE SEQUENCE [LARGE SCALE GENOMIC DNA]</scope>
    <source>
        <strain evidence="5">n60</strain>
    </source>
</reference>
<feature type="domain" description="XdhC Rossmann" evidence="3">
    <location>
        <begin position="270"/>
        <end position="412"/>
    </location>
</feature>
<dbReference type="InterPro" id="IPR003777">
    <property type="entry name" value="XdhC_CoxI"/>
</dbReference>
<proteinExistence type="predicted"/>
<feature type="region of interest" description="Disordered" evidence="1">
    <location>
        <begin position="226"/>
        <end position="253"/>
    </location>
</feature>
<dbReference type="PANTHER" id="PTHR30388">
    <property type="entry name" value="ALDEHYDE OXIDOREDUCTASE MOLYBDENUM COFACTOR ASSEMBLY PROTEIN"/>
    <property type="match status" value="1"/>
</dbReference>
<gene>
    <name evidence="4" type="ORF">AB6N35_12040</name>
</gene>
<keyword evidence="5" id="KW-1185">Reference proteome</keyword>
<evidence type="ECO:0000259" key="3">
    <source>
        <dbReference type="Pfam" id="PF13478"/>
    </source>
</evidence>
<organism evidence="4 5">
    <name type="scientific">Dietzia cinnamea</name>
    <dbReference type="NCBI Taxonomy" id="321318"/>
    <lineage>
        <taxon>Bacteria</taxon>
        <taxon>Bacillati</taxon>
        <taxon>Actinomycetota</taxon>
        <taxon>Actinomycetes</taxon>
        <taxon>Mycobacteriales</taxon>
        <taxon>Dietziaceae</taxon>
        <taxon>Dietzia</taxon>
    </lineage>
</organism>